<dbReference type="EMBL" id="CAJVPZ010101170">
    <property type="protein sequence ID" value="CAG8821816.1"/>
    <property type="molecule type" value="Genomic_DNA"/>
</dbReference>
<protein>
    <submittedName>
        <fullName evidence="1">11468_t:CDS:1</fullName>
    </submittedName>
</protein>
<reference evidence="1" key="1">
    <citation type="submission" date="2021-06" db="EMBL/GenBank/DDBJ databases">
        <authorList>
            <person name="Kallberg Y."/>
            <person name="Tangrot J."/>
            <person name="Rosling A."/>
        </authorList>
    </citation>
    <scope>NUCLEOTIDE SEQUENCE</scope>
    <source>
        <strain evidence="1">IN212</strain>
    </source>
</reference>
<comment type="caution">
    <text evidence="1">The sequence shown here is derived from an EMBL/GenBank/DDBJ whole genome shotgun (WGS) entry which is preliminary data.</text>
</comment>
<dbReference type="Proteomes" id="UP000789396">
    <property type="component" value="Unassembled WGS sequence"/>
</dbReference>
<evidence type="ECO:0000313" key="2">
    <source>
        <dbReference type="Proteomes" id="UP000789396"/>
    </source>
</evidence>
<feature type="non-terminal residue" evidence="1">
    <location>
        <position position="1"/>
    </location>
</feature>
<proteinExistence type="predicted"/>
<accession>A0A9N9KD72</accession>
<evidence type="ECO:0000313" key="1">
    <source>
        <dbReference type="EMBL" id="CAG8821816.1"/>
    </source>
</evidence>
<gene>
    <name evidence="1" type="ORF">RFULGI_LOCUS19716</name>
</gene>
<organism evidence="1 2">
    <name type="scientific">Racocetra fulgida</name>
    <dbReference type="NCBI Taxonomy" id="60492"/>
    <lineage>
        <taxon>Eukaryota</taxon>
        <taxon>Fungi</taxon>
        <taxon>Fungi incertae sedis</taxon>
        <taxon>Mucoromycota</taxon>
        <taxon>Glomeromycotina</taxon>
        <taxon>Glomeromycetes</taxon>
        <taxon>Diversisporales</taxon>
        <taxon>Gigasporaceae</taxon>
        <taxon>Racocetra</taxon>
    </lineage>
</organism>
<dbReference type="AlphaFoldDB" id="A0A9N9KD72"/>
<feature type="non-terminal residue" evidence="1">
    <location>
        <position position="144"/>
    </location>
</feature>
<keyword evidence="2" id="KW-1185">Reference proteome</keyword>
<dbReference type="OrthoDB" id="2441935at2759"/>
<sequence length="144" mass="16282">QGRMARRQKYPKKTIKRNGVKNYMTFTNDSHPGQSGFPVEESYLKEYLDYKVKQCNVKASSLKIYILNIKAHNKDGGYSWNRSTFDPIIKDALDSLKRVDSLSSPNLGIQKSAAPNDNISYNSNDGCQYLPLGFNPPNFLSLPT</sequence>
<name>A0A9N9KD72_9GLOM</name>